<feature type="transmembrane region" description="Helical" evidence="7">
    <location>
        <begin position="185"/>
        <end position="202"/>
    </location>
</feature>
<keyword evidence="7" id="KW-1133">Transmembrane helix</keyword>
<keyword evidence="5" id="KW-0408">Iron</keyword>
<dbReference type="Proteomes" id="UP000441399">
    <property type="component" value="Unassembled WGS sequence"/>
</dbReference>
<evidence type="ECO:0000313" key="9">
    <source>
        <dbReference type="EMBL" id="CAA0124626.1"/>
    </source>
</evidence>
<dbReference type="InterPro" id="IPR014116">
    <property type="entry name" value="Cyt_c_oxidase_cbb3_FixG"/>
</dbReference>
<keyword evidence="10" id="KW-1185">Reference proteome</keyword>
<dbReference type="Gene3D" id="2.60.40.10">
    <property type="entry name" value="Immunoglobulins"/>
    <property type="match status" value="1"/>
</dbReference>
<reference evidence="9 10" key="1">
    <citation type="submission" date="2019-11" db="EMBL/GenBank/DDBJ databases">
        <authorList>
            <person name="Holert J."/>
        </authorList>
    </citation>
    <scope>NUCLEOTIDE SEQUENCE [LARGE SCALE GENOMIC DNA]</scope>
    <source>
        <strain evidence="9">SB11_3</strain>
    </source>
</reference>
<sequence>MSKKESLYQSRKKIYPKLISGFYQRWRRIFGIAVYGLFFLVPWINLDDRPIVYFDLVQRQFHLLGLNFWPQDFMFLAWFLIIAAYSLFTFTNIAGRLWCGFLCPQTIWTLAFVWVEDKIEGNSYHRKKIDQQDKLTANQRAKRVAKYVVWLLMALLTGATFVSYFYPARELYPALLSGDITLTPLVWVGIFTYLTFIDAAVLREQVCIYMCPYARFQSVMYDENTLAVAYNPDIGEPRASLKAQKSGKVENAGGCIDCSLCVQVCPTGIDIRDGMQIDCINCGLCVDACADVMESVDRPKNLITFNTLNRLNGKETHLIRPRTVGYSIVLFAMLTLFTTMLFNRVAVEASVIRERDRIYRVNAQHEVSNYYLLKIANKSQEDQSYTVKMETEGFKLAKSPVVTLKKGQMVERPLTVLSPQKAPGSYPVTFEIISTKDQSILKTIESRYIFPSQR</sequence>
<dbReference type="GO" id="GO:0005886">
    <property type="term" value="C:plasma membrane"/>
    <property type="evidence" value="ECO:0007669"/>
    <property type="project" value="TreeGrafter"/>
</dbReference>
<keyword evidence="2" id="KW-0004">4Fe-4S</keyword>
<evidence type="ECO:0000313" key="10">
    <source>
        <dbReference type="Proteomes" id="UP000441399"/>
    </source>
</evidence>
<keyword evidence="6" id="KW-0411">Iron-sulfur</keyword>
<evidence type="ECO:0000256" key="6">
    <source>
        <dbReference type="ARBA" id="ARBA00023014"/>
    </source>
</evidence>
<feature type="transmembrane region" description="Helical" evidence="7">
    <location>
        <begin position="147"/>
        <end position="165"/>
    </location>
</feature>
<evidence type="ECO:0000256" key="2">
    <source>
        <dbReference type="ARBA" id="ARBA00022485"/>
    </source>
</evidence>
<dbReference type="Pfam" id="PF11614">
    <property type="entry name" value="FixG_C"/>
    <property type="match status" value="1"/>
</dbReference>
<dbReference type="PROSITE" id="PS51379">
    <property type="entry name" value="4FE4S_FER_2"/>
    <property type="match status" value="1"/>
</dbReference>
<evidence type="ECO:0000259" key="8">
    <source>
        <dbReference type="PROSITE" id="PS51379"/>
    </source>
</evidence>
<evidence type="ECO:0000256" key="1">
    <source>
        <dbReference type="ARBA" id="ARBA00022448"/>
    </source>
</evidence>
<dbReference type="PANTHER" id="PTHR30176:SF3">
    <property type="entry name" value="FERREDOXIN-TYPE PROTEIN NAPH"/>
    <property type="match status" value="1"/>
</dbReference>
<dbReference type="AlphaFoldDB" id="A0A5S9QZN0"/>
<dbReference type="Pfam" id="PF13746">
    <property type="entry name" value="Fer4_18"/>
    <property type="match status" value="1"/>
</dbReference>
<dbReference type="InterPro" id="IPR051684">
    <property type="entry name" value="Electron_Trans/Redox"/>
</dbReference>
<gene>
    <name evidence="9" type="ORF">OPDIPICF_03179</name>
</gene>
<dbReference type="EMBL" id="CACSIO010000060">
    <property type="protein sequence ID" value="CAA0124626.1"/>
    <property type="molecule type" value="Genomic_DNA"/>
</dbReference>
<keyword evidence="4" id="KW-0249">Electron transport</keyword>
<feature type="transmembrane region" description="Helical" evidence="7">
    <location>
        <begin position="324"/>
        <end position="342"/>
    </location>
</feature>
<evidence type="ECO:0000256" key="3">
    <source>
        <dbReference type="ARBA" id="ARBA00022723"/>
    </source>
</evidence>
<dbReference type="PANTHER" id="PTHR30176">
    <property type="entry name" value="FERREDOXIN-TYPE PROTEIN NAPH"/>
    <property type="match status" value="1"/>
</dbReference>
<dbReference type="OrthoDB" id="9811700at2"/>
<keyword evidence="7" id="KW-0472">Membrane</keyword>
<organism evidence="9 10">
    <name type="scientific">BD1-7 clade bacterium</name>
    <dbReference type="NCBI Taxonomy" id="2029982"/>
    <lineage>
        <taxon>Bacteria</taxon>
        <taxon>Pseudomonadati</taxon>
        <taxon>Pseudomonadota</taxon>
        <taxon>Gammaproteobacteria</taxon>
        <taxon>Cellvibrionales</taxon>
        <taxon>Spongiibacteraceae</taxon>
        <taxon>BD1-7 clade</taxon>
    </lineage>
</organism>
<dbReference type="InterPro" id="IPR032879">
    <property type="entry name" value="FixG_C"/>
</dbReference>
<evidence type="ECO:0000256" key="4">
    <source>
        <dbReference type="ARBA" id="ARBA00022982"/>
    </source>
</evidence>
<evidence type="ECO:0000256" key="7">
    <source>
        <dbReference type="SAM" id="Phobius"/>
    </source>
</evidence>
<feature type="domain" description="4Fe-4S ferredoxin-type" evidence="8">
    <location>
        <begin position="245"/>
        <end position="274"/>
    </location>
</feature>
<dbReference type="PROSITE" id="PS00198">
    <property type="entry name" value="4FE4S_FER_1"/>
    <property type="match status" value="1"/>
</dbReference>
<dbReference type="GO" id="GO:0051539">
    <property type="term" value="F:4 iron, 4 sulfur cluster binding"/>
    <property type="evidence" value="ECO:0007669"/>
    <property type="project" value="UniProtKB-KW"/>
</dbReference>
<dbReference type="GO" id="GO:0046872">
    <property type="term" value="F:metal ion binding"/>
    <property type="evidence" value="ECO:0007669"/>
    <property type="project" value="UniProtKB-KW"/>
</dbReference>
<dbReference type="NCBIfam" id="TIGR02745">
    <property type="entry name" value="ccoG_rdxA_fixG"/>
    <property type="match status" value="1"/>
</dbReference>
<dbReference type="InterPro" id="IPR017896">
    <property type="entry name" value="4Fe4S_Fe-S-bd"/>
</dbReference>
<evidence type="ECO:0000256" key="5">
    <source>
        <dbReference type="ARBA" id="ARBA00023004"/>
    </source>
</evidence>
<proteinExistence type="predicted"/>
<dbReference type="Gene3D" id="3.30.70.20">
    <property type="match status" value="1"/>
</dbReference>
<feature type="transmembrane region" description="Helical" evidence="7">
    <location>
        <begin position="66"/>
        <end position="88"/>
    </location>
</feature>
<protein>
    <recommendedName>
        <fullName evidence="8">4Fe-4S ferredoxin-type domain-containing protein</fullName>
    </recommendedName>
</protein>
<dbReference type="SUPFAM" id="SSF54862">
    <property type="entry name" value="4Fe-4S ferredoxins"/>
    <property type="match status" value="1"/>
</dbReference>
<name>A0A5S9QZN0_9GAMM</name>
<accession>A0A5S9QZN0</accession>
<dbReference type="InterPro" id="IPR017900">
    <property type="entry name" value="4Fe4S_Fe_S_CS"/>
</dbReference>
<keyword evidence="3" id="KW-0479">Metal-binding</keyword>
<keyword evidence="1" id="KW-0813">Transport</keyword>
<keyword evidence="7" id="KW-0812">Transmembrane</keyword>
<dbReference type="InterPro" id="IPR013783">
    <property type="entry name" value="Ig-like_fold"/>
</dbReference>
<feature type="transmembrane region" description="Helical" evidence="7">
    <location>
        <begin position="29"/>
        <end position="46"/>
    </location>
</feature>